<dbReference type="Proteomes" id="UP000245765">
    <property type="component" value="Unassembled WGS sequence"/>
</dbReference>
<dbReference type="RefSeq" id="WP_109870747.1">
    <property type="nucleotide sequence ID" value="NZ_QGNA01000002.1"/>
</dbReference>
<evidence type="ECO:0000313" key="1">
    <source>
        <dbReference type="EMBL" id="PWS37639.1"/>
    </source>
</evidence>
<organism evidence="1 2">
    <name type="scientific">Falsiroseomonas bella</name>
    <dbReference type="NCBI Taxonomy" id="2184016"/>
    <lineage>
        <taxon>Bacteria</taxon>
        <taxon>Pseudomonadati</taxon>
        <taxon>Pseudomonadota</taxon>
        <taxon>Alphaproteobacteria</taxon>
        <taxon>Acetobacterales</taxon>
        <taxon>Roseomonadaceae</taxon>
        <taxon>Falsiroseomonas</taxon>
    </lineage>
</organism>
<dbReference type="OrthoDB" id="9824483at2"/>
<name>A0A317FI66_9PROT</name>
<accession>A0A317FI66</accession>
<sequence length="226" mass="24325">MSAALVTLEGLAAVVRQTSGLVTGLVDGVAHAARTGTAGYDALKARQLRSRLLDLHAEVTRFQMIMNSSVRRSLADYLREWAETARLHSRSDLLDPAARTAALERAFAANRSRGLPVPTQADHDARLDASWARLRKAMTEAGGAAAAILKDMQAERSEAILDASWAALMRGFHARVGIYEELAALPPPVTKAEIGRLTEVTEAYEALIRSLEAAATRLATLVREAG</sequence>
<reference evidence="2" key="1">
    <citation type="submission" date="2018-05" db="EMBL/GenBank/DDBJ databases">
        <authorList>
            <person name="Du Z."/>
            <person name="Wang X."/>
        </authorList>
    </citation>
    <scope>NUCLEOTIDE SEQUENCE [LARGE SCALE GENOMIC DNA]</scope>
    <source>
        <strain evidence="2">CQN31</strain>
    </source>
</reference>
<comment type="caution">
    <text evidence="1">The sequence shown here is derived from an EMBL/GenBank/DDBJ whole genome shotgun (WGS) entry which is preliminary data.</text>
</comment>
<proteinExistence type="predicted"/>
<evidence type="ECO:0000313" key="2">
    <source>
        <dbReference type="Proteomes" id="UP000245765"/>
    </source>
</evidence>
<protein>
    <submittedName>
        <fullName evidence="1">Uncharacterized protein</fullName>
    </submittedName>
</protein>
<dbReference type="AlphaFoldDB" id="A0A317FI66"/>
<keyword evidence="2" id="KW-1185">Reference proteome</keyword>
<dbReference type="EMBL" id="QGNA01000002">
    <property type="protein sequence ID" value="PWS37639.1"/>
    <property type="molecule type" value="Genomic_DNA"/>
</dbReference>
<gene>
    <name evidence="1" type="ORF">DFH01_12540</name>
</gene>